<feature type="domain" description="F-box" evidence="2">
    <location>
        <begin position="27"/>
        <end position="65"/>
    </location>
</feature>
<keyword evidence="4" id="KW-1185">Reference proteome</keyword>
<reference evidence="3 4" key="1">
    <citation type="submission" date="2016-09" db="EMBL/GenBank/DDBJ databases">
        <title>The draft genome of Dichanthelium oligosanthes: A C3 panicoid grass species.</title>
        <authorList>
            <person name="Studer A.J."/>
            <person name="Schnable J.C."/>
            <person name="Brutnell T.P."/>
        </authorList>
    </citation>
    <scope>NUCLEOTIDE SEQUENCE [LARGE SCALE GENOMIC DNA]</scope>
    <source>
        <strain evidence="4">cv. Kellogg 1175</strain>
        <tissue evidence="3">Leaf</tissue>
    </source>
</reference>
<dbReference type="InterPro" id="IPR036047">
    <property type="entry name" value="F-box-like_dom_sf"/>
</dbReference>
<organism evidence="3 4">
    <name type="scientific">Dichanthelium oligosanthes</name>
    <dbReference type="NCBI Taxonomy" id="888268"/>
    <lineage>
        <taxon>Eukaryota</taxon>
        <taxon>Viridiplantae</taxon>
        <taxon>Streptophyta</taxon>
        <taxon>Embryophyta</taxon>
        <taxon>Tracheophyta</taxon>
        <taxon>Spermatophyta</taxon>
        <taxon>Magnoliopsida</taxon>
        <taxon>Liliopsida</taxon>
        <taxon>Poales</taxon>
        <taxon>Poaceae</taxon>
        <taxon>PACMAD clade</taxon>
        <taxon>Panicoideae</taxon>
        <taxon>Panicodae</taxon>
        <taxon>Paniceae</taxon>
        <taxon>Dichantheliinae</taxon>
        <taxon>Dichanthelium</taxon>
    </lineage>
</organism>
<dbReference type="AlphaFoldDB" id="A0A1E5VSE7"/>
<dbReference type="EMBL" id="LWDX02031066">
    <property type="protein sequence ID" value="OEL28012.1"/>
    <property type="molecule type" value="Genomic_DNA"/>
</dbReference>
<proteinExistence type="predicted"/>
<dbReference type="SUPFAM" id="SSF81383">
    <property type="entry name" value="F-box domain"/>
    <property type="match status" value="1"/>
</dbReference>
<dbReference type="Proteomes" id="UP000095767">
    <property type="component" value="Unassembled WGS sequence"/>
</dbReference>
<sequence length="136" mass="14248">MPTEPQAPPLAEAPSNGATDGQPPTPQLPEDVVVEQILTRVPAAAAVRFRAVCRAWPDALTSDHFVEAHRTARAGARPPEIVFFAPAAAAVRASSTATAFYTCKDLTAQKRNEAPPARKLVTLGISACPAPDRAVG</sequence>
<accession>A0A1E5VSE7</accession>
<evidence type="ECO:0000259" key="2">
    <source>
        <dbReference type="Pfam" id="PF00646"/>
    </source>
</evidence>
<protein>
    <recommendedName>
        <fullName evidence="2">F-box domain-containing protein</fullName>
    </recommendedName>
</protein>
<gene>
    <name evidence="3" type="ORF">BAE44_0010972</name>
</gene>
<dbReference type="Gene3D" id="1.20.1280.50">
    <property type="match status" value="1"/>
</dbReference>
<name>A0A1E5VSE7_9POAL</name>
<dbReference type="InterPro" id="IPR001810">
    <property type="entry name" value="F-box_dom"/>
</dbReference>
<evidence type="ECO:0000313" key="3">
    <source>
        <dbReference type="EMBL" id="OEL28012.1"/>
    </source>
</evidence>
<evidence type="ECO:0000256" key="1">
    <source>
        <dbReference type="SAM" id="MobiDB-lite"/>
    </source>
</evidence>
<evidence type="ECO:0000313" key="4">
    <source>
        <dbReference type="Proteomes" id="UP000095767"/>
    </source>
</evidence>
<dbReference type="Pfam" id="PF00646">
    <property type="entry name" value="F-box"/>
    <property type="match status" value="1"/>
</dbReference>
<comment type="caution">
    <text evidence="3">The sequence shown here is derived from an EMBL/GenBank/DDBJ whole genome shotgun (WGS) entry which is preliminary data.</text>
</comment>
<feature type="region of interest" description="Disordered" evidence="1">
    <location>
        <begin position="1"/>
        <end position="28"/>
    </location>
</feature>